<sequence length="303" mass="32546">MDVEDCMKKQSMMAVKISSLLIFAVLVACDAANNAEEVIRRELDPLAQVGDIAGDSALAISDKVKREGKEFELTTAQEAGAAEGLAIDHAVGDIELITVPGNEIKVKTRVWFNDSFFKNDKIRTQVTEQAATSFTLNDGILEVRTHPKEDPSKSLWDWSQKQFGDSGFLIDYVIEAPKDLQHIHIKNDVGKIRVNEWKGAFELQLGAGEIQLDQTEVTGNSKIVSEAGSVKLNLVQIDKDSTLTASTSAGSITASFASSMAYTLNTKTELGQITGASRGQSDVNGGGAKISLSTSVGAIKVNP</sequence>
<gene>
    <name evidence="2" type="ORF">AM231_16120</name>
</gene>
<evidence type="ECO:0000259" key="1">
    <source>
        <dbReference type="Pfam" id="PF13349"/>
    </source>
</evidence>
<reference evidence="3" key="1">
    <citation type="submission" date="2015-08" db="EMBL/GenBank/DDBJ databases">
        <title>Genome sequencing project for genomic taxonomy and phylogenomics of Bacillus-like bacteria.</title>
        <authorList>
            <person name="Liu B."/>
            <person name="Wang J."/>
            <person name="Zhu Y."/>
            <person name="Liu G."/>
            <person name="Chen Q."/>
            <person name="Chen Z."/>
            <person name="Lan J."/>
            <person name="Che J."/>
            <person name="Ge C."/>
            <person name="Shi H."/>
            <person name="Pan Z."/>
            <person name="Liu X."/>
        </authorList>
    </citation>
    <scope>NUCLEOTIDE SEQUENCE [LARGE SCALE GENOMIC DNA]</scope>
    <source>
        <strain evidence="3">FJAT-22460</strain>
    </source>
</reference>
<accession>A0A0M1P7P1</accession>
<dbReference type="OrthoDB" id="2652108at2"/>
<dbReference type="EMBL" id="LIUT01000001">
    <property type="protein sequence ID" value="KOR90503.1"/>
    <property type="molecule type" value="Genomic_DNA"/>
</dbReference>
<dbReference type="AlphaFoldDB" id="A0A0M1P7P1"/>
<name>A0A0M1P7P1_9BACL</name>
<dbReference type="PATRIC" id="fig|1705565.3.peg.5309"/>
<dbReference type="Pfam" id="PF13349">
    <property type="entry name" value="DUF4097"/>
    <property type="match status" value="1"/>
</dbReference>
<organism evidence="2 3">
    <name type="scientific">Paenibacillus solani</name>
    <dbReference type="NCBI Taxonomy" id="1705565"/>
    <lineage>
        <taxon>Bacteria</taxon>
        <taxon>Bacillati</taxon>
        <taxon>Bacillota</taxon>
        <taxon>Bacilli</taxon>
        <taxon>Bacillales</taxon>
        <taxon>Paenibacillaceae</taxon>
        <taxon>Paenibacillus</taxon>
    </lineage>
</organism>
<protein>
    <recommendedName>
        <fullName evidence="1">DUF4097 domain-containing protein</fullName>
    </recommendedName>
</protein>
<evidence type="ECO:0000313" key="3">
    <source>
        <dbReference type="Proteomes" id="UP000036932"/>
    </source>
</evidence>
<proteinExistence type="predicted"/>
<dbReference type="Proteomes" id="UP000036932">
    <property type="component" value="Unassembled WGS sequence"/>
</dbReference>
<keyword evidence="3" id="KW-1185">Reference proteome</keyword>
<feature type="domain" description="DUF4097" evidence="1">
    <location>
        <begin position="181"/>
        <end position="278"/>
    </location>
</feature>
<comment type="caution">
    <text evidence="2">The sequence shown here is derived from an EMBL/GenBank/DDBJ whole genome shotgun (WGS) entry which is preliminary data.</text>
</comment>
<evidence type="ECO:0000313" key="2">
    <source>
        <dbReference type="EMBL" id="KOR90503.1"/>
    </source>
</evidence>
<dbReference type="InterPro" id="IPR025164">
    <property type="entry name" value="Toastrack_DUF4097"/>
</dbReference>